<protein>
    <submittedName>
        <fullName evidence="1">Uncharacterized protein</fullName>
    </submittedName>
</protein>
<proteinExistence type="predicted"/>
<reference evidence="1 2" key="1">
    <citation type="submission" date="2023-01" db="EMBL/GenBank/DDBJ databases">
        <authorList>
            <person name="Kreplak J."/>
        </authorList>
    </citation>
    <scope>NUCLEOTIDE SEQUENCE [LARGE SCALE GENOMIC DNA]</scope>
</reference>
<accession>A0AAV0ZA45</accession>
<dbReference type="EMBL" id="OX451735">
    <property type="protein sequence ID" value="CAI8594424.1"/>
    <property type="molecule type" value="Genomic_DNA"/>
</dbReference>
<evidence type="ECO:0000313" key="1">
    <source>
        <dbReference type="EMBL" id="CAI8594424.1"/>
    </source>
</evidence>
<organism evidence="1 2">
    <name type="scientific">Vicia faba</name>
    <name type="common">Broad bean</name>
    <name type="synonym">Faba vulgaris</name>
    <dbReference type="NCBI Taxonomy" id="3906"/>
    <lineage>
        <taxon>Eukaryota</taxon>
        <taxon>Viridiplantae</taxon>
        <taxon>Streptophyta</taxon>
        <taxon>Embryophyta</taxon>
        <taxon>Tracheophyta</taxon>
        <taxon>Spermatophyta</taxon>
        <taxon>Magnoliopsida</taxon>
        <taxon>eudicotyledons</taxon>
        <taxon>Gunneridae</taxon>
        <taxon>Pentapetalae</taxon>
        <taxon>rosids</taxon>
        <taxon>fabids</taxon>
        <taxon>Fabales</taxon>
        <taxon>Fabaceae</taxon>
        <taxon>Papilionoideae</taxon>
        <taxon>50 kb inversion clade</taxon>
        <taxon>NPAAA clade</taxon>
        <taxon>Hologalegina</taxon>
        <taxon>IRL clade</taxon>
        <taxon>Fabeae</taxon>
        <taxon>Vicia</taxon>
    </lineage>
</organism>
<keyword evidence="2" id="KW-1185">Reference proteome</keyword>
<name>A0AAV0ZA45_VICFA</name>
<dbReference type="Proteomes" id="UP001157006">
    <property type="component" value="Chromosome 1S"/>
</dbReference>
<sequence>MPHAFNAGNQGRTVVMPASEVPVKSAKMVKTGISIGKYGRQRMHHINPSMKIHDDFKVPTASNFIVDMGKRKFLELQATIRRQKVPPLDVPELLAYFVKQPGPFLDQLGVSRDTCDKIVESLYRKRKYQLLPHSVSEEDSFVLWNGNEPF</sequence>
<gene>
    <name evidence="1" type="ORF">VFH_I140640</name>
</gene>
<dbReference type="AlphaFoldDB" id="A0AAV0ZA45"/>
<evidence type="ECO:0000313" key="2">
    <source>
        <dbReference type="Proteomes" id="UP001157006"/>
    </source>
</evidence>